<comment type="similarity">
    <text evidence="1">Belongs to the STXBP/unc-18/SEC1 family.</text>
</comment>
<dbReference type="EMBL" id="JBBPBN010000041">
    <property type="protein sequence ID" value="KAK8998384.1"/>
    <property type="molecule type" value="Genomic_DNA"/>
</dbReference>
<dbReference type="InterPro" id="IPR043154">
    <property type="entry name" value="Sec-1-like_dom1"/>
</dbReference>
<dbReference type="Gene3D" id="3.40.50.2060">
    <property type="match status" value="1"/>
</dbReference>
<evidence type="ECO:0000256" key="2">
    <source>
        <dbReference type="ARBA" id="ARBA00022857"/>
    </source>
</evidence>
<dbReference type="Pfam" id="PF00995">
    <property type="entry name" value="Sec1"/>
    <property type="match status" value="1"/>
</dbReference>
<comment type="caution">
    <text evidence="6">The sequence shown here is derived from an EMBL/GenBank/DDBJ whole genome shotgun (WGS) entry which is preliminary data.</text>
</comment>
<feature type="region of interest" description="Disordered" evidence="4">
    <location>
        <begin position="475"/>
        <end position="495"/>
    </location>
</feature>
<evidence type="ECO:0000256" key="1">
    <source>
        <dbReference type="ARBA" id="ARBA00009884"/>
    </source>
</evidence>
<dbReference type="InterPro" id="IPR050425">
    <property type="entry name" value="NAD(P)_dehydrat-like"/>
</dbReference>
<dbReference type="Gene3D" id="3.40.50.720">
    <property type="entry name" value="NAD(P)-binding Rossmann-like Domain"/>
    <property type="match status" value="1"/>
</dbReference>
<proteinExistence type="inferred from homology"/>
<dbReference type="PANTHER" id="PTHR10366">
    <property type="entry name" value="NAD DEPENDENT EPIMERASE/DEHYDRATASE"/>
    <property type="match status" value="1"/>
</dbReference>
<sequence length="540" mass="60467">MSEREMEGEKGTVCVTGGTGFIASWLIKTLLEQGYSVHTTIRPDPENKKDISFLTSLPGAPDKLKIFTADLRYPDSFDAAIQGCKGLVHTASPMPNEFANNESHEEVLVQRAIDGTLGILKACSRSKTMKRVLCISGMASVYLNNEKVDVMDESFWTDVDYASEMKDPFGFYVISKTLIEKAVLQFAAEHGLDLVTVIPSLVVGPFICPTLSDSLKAALAPVFGKKDDYSFLLNMSMVHVDDLARAFVFLLQHPGPTGRYICSSDTVTIQKIVEILSNTHPEFTLPTAETLAEIEGSKMPGVTSKKLMDLGFRFNYGVQDMYDGVIKCLMSFSDSESSHGKEYKGYYTKCLELQQLIAGKSTWKVLIMDKVTVKVMSHSCKVADITDQGVSLVEDLFRRRQPLPTMDAIYFMQPTREKAFIFFSSPVHKELINHIKCDTSLLPRIDKKCSKDRTGEEEETWQLFRFYPLVERGSQGAANGRRPAHSMRSRRTPTWAQGHCSEDGYSRSLFLARMHFGHCQPVEECYLRCGAVYSYLSVCS</sequence>
<evidence type="ECO:0000313" key="7">
    <source>
        <dbReference type="Proteomes" id="UP001396334"/>
    </source>
</evidence>
<feature type="domain" description="NAD-dependent epimerase/dehydratase" evidence="5">
    <location>
        <begin position="13"/>
        <end position="254"/>
    </location>
</feature>
<dbReference type="InterPro" id="IPR036291">
    <property type="entry name" value="NAD(P)-bd_dom_sf"/>
</dbReference>
<accession>A0ABR2QCK5</accession>
<feature type="compositionally biased region" description="Basic residues" evidence="4">
    <location>
        <begin position="482"/>
        <end position="491"/>
    </location>
</feature>
<dbReference type="PANTHER" id="PTHR10366:SF668">
    <property type="entry name" value="VESTITONE REDUCTASE-LIKE"/>
    <property type="match status" value="1"/>
</dbReference>
<dbReference type="SUPFAM" id="SSF56815">
    <property type="entry name" value="Sec1/munc18-like (SM) proteins"/>
    <property type="match status" value="1"/>
</dbReference>
<protein>
    <recommendedName>
        <fullName evidence="5">NAD-dependent epimerase/dehydratase domain-containing protein</fullName>
    </recommendedName>
</protein>
<organism evidence="6 7">
    <name type="scientific">Hibiscus sabdariffa</name>
    <name type="common">roselle</name>
    <dbReference type="NCBI Taxonomy" id="183260"/>
    <lineage>
        <taxon>Eukaryota</taxon>
        <taxon>Viridiplantae</taxon>
        <taxon>Streptophyta</taxon>
        <taxon>Embryophyta</taxon>
        <taxon>Tracheophyta</taxon>
        <taxon>Spermatophyta</taxon>
        <taxon>Magnoliopsida</taxon>
        <taxon>eudicotyledons</taxon>
        <taxon>Gunneridae</taxon>
        <taxon>Pentapetalae</taxon>
        <taxon>rosids</taxon>
        <taxon>malvids</taxon>
        <taxon>Malvales</taxon>
        <taxon>Malvaceae</taxon>
        <taxon>Malvoideae</taxon>
        <taxon>Hibiscus</taxon>
    </lineage>
</organism>
<name>A0ABR2QCK5_9ROSI</name>
<evidence type="ECO:0000256" key="3">
    <source>
        <dbReference type="ARBA" id="ARBA00023002"/>
    </source>
</evidence>
<keyword evidence="3" id="KW-0560">Oxidoreductase</keyword>
<dbReference type="InterPro" id="IPR001509">
    <property type="entry name" value="Epimerase_deHydtase"/>
</dbReference>
<keyword evidence="2" id="KW-0521">NADP</keyword>
<gene>
    <name evidence="6" type="ORF">V6N11_083775</name>
</gene>
<evidence type="ECO:0000256" key="4">
    <source>
        <dbReference type="SAM" id="MobiDB-lite"/>
    </source>
</evidence>
<dbReference type="InterPro" id="IPR001619">
    <property type="entry name" value="Sec1-like"/>
</dbReference>
<dbReference type="SUPFAM" id="SSF51735">
    <property type="entry name" value="NAD(P)-binding Rossmann-fold domains"/>
    <property type="match status" value="1"/>
</dbReference>
<dbReference type="InterPro" id="IPR036045">
    <property type="entry name" value="Sec1-like_sf"/>
</dbReference>
<evidence type="ECO:0000313" key="6">
    <source>
        <dbReference type="EMBL" id="KAK8998384.1"/>
    </source>
</evidence>
<dbReference type="Pfam" id="PF01370">
    <property type="entry name" value="Epimerase"/>
    <property type="match status" value="1"/>
</dbReference>
<evidence type="ECO:0000259" key="5">
    <source>
        <dbReference type="Pfam" id="PF01370"/>
    </source>
</evidence>
<dbReference type="Proteomes" id="UP001396334">
    <property type="component" value="Unassembled WGS sequence"/>
</dbReference>
<dbReference type="CDD" id="cd08958">
    <property type="entry name" value="FR_SDR_e"/>
    <property type="match status" value="1"/>
</dbReference>
<keyword evidence="7" id="KW-1185">Reference proteome</keyword>
<reference evidence="6 7" key="1">
    <citation type="journal article" date="2024" name="G3 (Bethesda)">
        <title>Genome assembly of Hibiscus sabdariffa L. provides insights into metabolisms of medicinal natural products.</title>
        <authorList>
            <person name="Kim T."/>
        </authorList>
    </citation>
    <scope>NUCLEOTIDE SEQUENCE [LARGE SCALE GENOMIC DNA]</scope>
    <source>
        <strain evidence="6">TK-2024</strain>
        <tissue evidence="6">Old leaves</tissue>
    </source>
</reference>